<dbReference type="GO" id="GO:0005886">
    <property type="term" value="C:plasma membrane"/>
    <property type="evidence" value="ECO:0007669"/>
    <property type="project" value="TreeGrafter"/>
</dbReference>
<dbReference type="InterPro" id="IPR027267">
    <property type="entry name" value="AH/BAR_dom_sf"/>
</dbReference>
<dbReference type="PROSITE" id="PS50002">
    <property type="entry name" value="SH3"/>
    <property type="match status" value="1"/>
</dbReference>
<dbReference type="EMBL" id="JAFJMO010000007">
    <property type="protein sequence ID" value="KAJ8272363.1"/>
    <property type="molecule type" value="Genomic_DNA"/>
</dbReference>
<dbReference type="SMART" id="SM00326">
    <property type="entry name" value="SH3"/>
    <property type="match status" value="1"/>
</dbReference>
<dbReference type="InterPro" id="IPR001060">
    <property type="entry name" value="FCH_dom"/>
</dbReference>
<comment type="caution">
    <text evidence="7">The sequence shown here is derived from an EMBL/GenBank/DDBJ whole genome shotgun (WGS) entry which is preliminary data.</text>
</comment>
<dbReference type="FunFam" id="1.20.1270.60:FF:000037">
    <property type="entry name" value="Proline-serine-threonine phosphatase interacting protein 1"/>
    <property type="match status" value="1"/>
</dbReference>
<keyword evidence="1 2" id="KW-0728">SH3 domain</keyword>
<dbReference type="GO" id="GO:0005884">
    <property type="term" value="C:actin filament"/>
    <property type="evidence" value="ECO:0007669"/>
    <property type="project" value="TreeGrafter"/>
</dbReference>
<reference evidence="7" key="1">
    <citation type="journal article" date="2023" name="Science">
        <title>Genome structures resolve the early diversification of teleost fishes.</title>
        <authorList>
            <person name="Parey E."/>
            <person name="Louis A."/>
            <person name="Montfort J."/>
            <person name="Bouchez O."/>
            <person name="Roques C."/>
            <person name="Iampietro C."/>
            <person name="Lluch J."/>
            <person name="Castinel A."/>
            <person name="Donnadieu C."/>
            <person name="Desvignes T."/>
            <person name="Floi Bucao C."/>
            <person name="Jouanno E."/>
            <person name="Wen M."/>
            <person name="Mejri S."/>
            <person name="Dirks R."/>
            <person name="Jansen H."/>
            <person name="Henkel C."/>
            <person name="Chen W.J."/>
            <person name="Zahm M."/>
            <person name="Cabau C."/>
            <person name="Klopp C."/>
            <person name="Thompson A.W."/>
            <person name="Robinson-Rechavi M."/>
            <person name="Braasch I."/>
            <person name="Lecointre G."/>
            <person name="Bobe J."/>
            <person name="Postlethwait J.H."/>
            <person name="Berthelot C."/>
            <person name="Roest Crollius H."/>
            <person name="Guiguen Y."/>
        </authorList>
    </citation>
    <scope>NUCLEOTIDE SEQUENCE</scope>
    <source>
        <strain evidence="7">Concon-B</strain>
    </source>
</reference>
<evidence type="ECO:0000256" key="1">
    <source>
        <dbReference type="ARBA" id="ARBA00022443"/>
    </source>
</evidence>
<dbReference type="SUPFAM" id="SSF103657">
    <property type="entry name" value="BAR/IMD domain-like"/>
    <property type="match status" value="1"/>
</dbReference>
<evidence type="ECO:0000313" key="8">
    <source>
        <dbReference type="Proteomes" id="UP001152803"/>
    </source>
</evidence>
<protein>
    <submittedName>
        <fullName evidence="7">Uncharacterized protein</fullName>
    </submittedName>
</protein>
<proteinExistence type="predicted"/>
<dbReference type="PROSITE" id="PS51741">
    <property type="entry name" value="F_BAR"/>
    <property type="match status" value="1"/>
</dbReference>
<evidence type="ECO:0000256" key="2">
    <source>
        <dbReference type="PROSITE-ProRule" id="PRU00192"/>
    </source>
</evidence>
<gene>
    <name evidence="7" type="ORF">COCON_G00112220</name>
</gene>
<organism evidence="7 8">
    <name type="scientific">Conger conger</name>
    <name type="common">Conger eel</name>
    <name type="synonym">Muraena conger</name>
    <dbReference type="NCBI Taxonomy" id="82655"/>
    <lineage>
        <taxon>Eukaryota</taxon>
        <taxon>Metazoa</taxon>
        <taxon>Chordata</taxon>
        <taxon>Craniata</taxon>
        <taxon>Vertebrata</taxon>
        <taxon>Euteleostomi</taxon>
        <taxon>Actinopterygii</taxon>
        <taxon>Neopterygii</taxon>
        <taxon>Teleostei</taxon>
        <taxon>Anguilliformes</taxon>
        <taxon>Congridae</taxon>
        <taxon>Conger</taxon>
    </lineage>
</organism>
<dbReference type="SUPFAM" id="SSF50044">
    <property type="entry name" value="SH3-domain"/>
    <property type="match status" value="1"/>
</dbReference>
<dbReference type="PANTHER" id="PTHR23065">
    <property type="entry name" value="PROLINE-SERINE-THREONINE PHOSPHATASE INTERACTING PROTEIN 1"/>
    <property type="match status" value="1"/>
</dbReference>
<dbReference type="InterPro" id="IPR036028">
    <property type="entry name" value="SH3-like_dom_sf"/>
</dbReference>
<dbReference type="GO" id="GO:0030041">
    <property type="term" value="P:actin filament polymerization"/>
    <property type="evidence" value="ECO:0007669"/>
    <property type="project" value="TreeGrafter"/>
</dbReference>
<feature type="domain" description="SH3" evidence="5">
    <location>
        <begin position="363"/>
        <end position="420"/>
    </location>
</feature>
<keyword evidence="8" id="KW-1185">Reference proteome</keyword>
<name>A0A9Q1DKN9_CONCO</name>
<dbReference type="GO" id="GO:0005737">
    <property type="term" value="C:cytoplasm"/>
    <property type="evidence" value="ECO:0007669"/>
    <property type="project" value="TreeGrafter"/>
</dbReference>
<dbReference type="InterPro" id="IPR001452">
    <property type="entry name" value="SH3_domain"/>
</dbReference>
<sequence>MESPLGMIPLQFKDAFWGLDITCHPGYETLIQRLCNGRRMCKDTEDLLKLRAQAEEKYGKELVMIARRAGGQTEISTLRASFEQLKAQIENIGNLHIQLSVTLREEVKRMEVFREHQKEQRKKFEGIMEKVQKTKVALFKKTLESKKSYDQKCREADEAELAAERVNSSVTKQYEKVQNKAHQCREAATDAEKQYMANVEQLDKVRLDWENTHRSTCEVFQQQEGDRIGMLRNAMWAHCNHFSMQCIKDDEYYEEVRKTLESCDITADNNCFIETKRTGSTPPAPILFENYYQRDAPSESNGTARSGGGGVMKRFSNLLQGNNSASRMNVSDIPSQTAPSSAEHSDNVYASIQQGTRAHAPMEAEALYKVLYDYTAQSPDELSISVGDVVVVEEQSADGWWEVSRDGEAGLVPGTYLTQV</sequence>
<accession>A0A9Q1DKN9</accession>
<dbReference type="Gene3D" id="2.30.30.40">
    <property type="entry name" value="SH3 Domains"/>
    <property type="match status" value="1"/>
</dbReference>
<dbReference type="SMART" id="SM00055">
    <property type="entry name" value="FCH"/>
    <property type="match status" value="1"/>
</dbReference>
<evidence type="ECO:0000256" key="3">
    <source>
        <dbReference type="PROSITE-ProRule" id="PRU01077"/>
    </source>
</evidence>
<evidence type="ECO:0000256" key="4">
    <source>
        <dbReference type="SAM" id="MobiDB-lite"/>
    </source>
</evidence>
<dbReference type="Proteomes" id="UP001152803">
    <property type="component" value="Unassembled WGS sequence"/>
</dbReference>
<dbReference type="OrthoDB" id="10255964at2759"/>
<dbReference type="Gene3D" id="1.20.1270.60">
    <property type="entry name" value="Arfaptin homology (AH) domain/BAR domain"/>
    <property type="match status" value="1"/>
</dbReference>
<feature type="domain" description="F-BAR" evidence="6">
    <location>
        <begin position="10"/>
        <end position="268"/>
    </location>
</feature>
<dbReference type="Pfam" id="PF00611">
    <property type="entry name" value="FCH"/>
    <property type="match status" value="1"/>
</dbReference>
<dbReference type="GO" id="GO:0051015">
    <property type="term" value="F:actin filament binding"/>
    <property type="evidence" value="ECO:0007669"/>
    <property type="project" value="TreeGrafter"/>
</dbReference>
<feature type="region of interest" description="Disordered" evidence="4">
    <location>
        <begin position="324"/>
        <end position="343"/>
    </location>
</feature>
<dbReference type="InterPro" id="IPR031160">
    <property type="entry name" value="F_BAR_dom"/>
</dbReference>
<dbReference type="PANTHER" id="PTHR23065:SF51">
    <property type="entry name" value="PROLINE-SERINE-THREONINE PHOSPHATASE-INTERACTING PROTEIN 1"/>
    <property type="match status" value="1"/>
</dbReference>
<evidence type="ECO:0000259" key="6">
    <source>
        <dbReference type="PROSITE" id="PS51741"/>
    </source>
</evidence>
<evidence type="ECO:0000313" key="7">
    <source>
        <dbReference type="EMBL" id="KAJ8272363.1"/>
    </source>
</evidence>
<keyword evidence="3" id="KW-0175">Coiled coil</keyword>
<evidence type="ECO:0000259" key="5">
    <source>
        <dbReference type="PROSITE" id="PS50002"/>
    </source>
</evidence>
<dbReference type="AlphaFoldDB" id="A0A9Q1DKN9"/>
<dbReference type="Pfam" id="PF14604">
    <property type="entry name" value="SH3_9"/>
    <property type="match status" value="1"/>
</dbReference>